<dbReference type="AlphaFoldDB" id="A0A7K4J3S4"/>
<dbReference type="EMBL" id="VWPV01011992">
    <property type="protein sequence ID" value="NWH59973.1"/>
    <property type="molecule type" value="Genomic_DNA"/>
</dbReference>
<evidence type="ECO:0000313" key="4">
    <source>
        <dbReference type="Proteomes" id="UP000531151"/>
    </source>
</evidence>
<evidence type="ECO:0000256" key="1">
    <source>
        <dbReference type="ARBA" id="ARBA00006432"/>
    </source>
</evidence>
<comment type="similarity">
    <text evidence="1">Belongs to the ATP-dependent AMP-binding enzyme family.</text>
</comment>
<dbReference type="GO" id="GO:0044539">
    <property type="term" value="P:long-chain fatty acid import into cell"/>
    <property type="evidence" value="ECO:0007669"/>
    <property type="project" value="TreeGrafter"/>
</dbReference>
<organism evidence="3 4">
    <name type="scientific">Geococcyx californianus</name>
    <name type="common">Greater roadrunner</name>
    <name type="synonym">Saurothera californiana</name>
    <dbReference type="NCBI Taxonomy" id="8947"/>
    <lineage>
        <taxon>Eukaryota</taxon>
        <taxon>Metazoa</taxon>
        <taxon>Chordata</taxon>
        <taxon>Craniata</taxon>
        <taxon>Vertebrata</taxon>
        <taxon>Euteleostomi</taxon>
        <taxon>Archelosauria</taxon>
        <taxon>Archosauria</taxon>
        <taxon>Dinosauria</taxon>
        <taxon>Saurischia</taxon>
        <taxon>Theropoda</taxon>
        <taxon>Coelurosauria</taxon>
        <taxon>Aves</taxon>
        <taxon>Neognathae</taxon>
        <taxon>Neoaves</taxon>
        <taxon>Otidimorphae</taxon>
        <taxon>Cuculiformes</taxon>
        <taxon>Neomorphidae</taxon>
        <taxon>Geococcyx</taxon>
    </lineage>
</organism>
<feature type="non-terminal residue" evidence="3">
    <location>
        <position position="1"/>
    </location>
</feature>
<proteinExistence type="inferred from homology"/>
<reference evidence="3 4" key="1">
    <citation type="submission" date="2019-09" db="EMBL/GenBank/DDBJ databases">
        <title>Bird 10,000 Genomes (B10K) Project - Family phase.</title>
        <authorList>
            <person name="Zhang G."/>
        </authorList>
    </citation>
    <scope>NUCLEOTIDE SEQUENCE [LARGE SCALE GENOMIC DNA]</scope>
    <source>
        <strain evidence="3">B10K-CU-031-07</strain>
        <tissue evidence="3">Muscle</tissue>
    </source>
</reference>
<sequence>MASLILKQSASLDLEQMYKQVVTYLPSYACPLFLRVQEKMEMTGTFKQQKFRLVDEGFNPSAIPDPLYFLDNSKKAYVLLTKEVHEMILSGKMKL</sequence>
<dbReference type="Proteomes" id="UP000531151">
    <property type="component" value="Unassembled WGS sequence"/>
</dbReference>
<dbReference type="GO" id="GO:0005886">
    <property type="term" value="C:plasma membrane"/>
    <property type="evidence" value="ECO:0007669"/>
    <property type="project" value="TreeGrafter"/>
</dbReference>
<dbReference type="GO" id="GO:0005789">
    <property type="term" value="C:endoplasmic reticulum membrane"/>
    <property type="evidence" value="ECO:0007669"/>
    <property type="project" value="TreeGrafter"/>
</dbReference>
<protein>
    <submittedName>
        <fullName evidence="3">S27A6 protein</fullName>
    </submittedName>
</protein>
<keyword evidence="4" id="KW-1185">Reference proteome</keyword>
<comment type="caution">
    <text evidence="3">The sequence shown here is derived from an EMBL/GenBank/DDBJ whole genome shotgun (WGS) entry which is preliminary data.</text>
</comment>
<accession>A0A7K4J3S4</accession>
<feature type="non-terminal residue" evidence="3">
    <location>
        <position position="95"/>
    </location>
</feature>
<keyword evidence="2" id="KW-0436">Ligase</keyword>
<dbReference type="PANTHER" id="PTHR43107">
    <property type="entry name" value="LONG-CHAIN FATTY ACID TRANSPORT PROTEIN"/>
    <property type="match status" value="1"/>
</dbReference>
<gene>
    <name evidence="3" type="primary">Slc27a6_1</name>
    <name evidence="3" type="ORF">GEOCAL_R13995</name>
</gene>
<dbReference type="GO" id="GO:0004467">
    <property type="term" value="F:long-chain fatty acid-CoA ligase activity"/>
    <property type="evidence" value="ECO:0007669"/>
    <property type="project" value="TreeGrafter"/>
</dbReference>
<evidence type="ECO:0000256" key="2">
    <source>
        <dbReference type="ARBA" id="ARBA00022598"/>
    </source>
</evidence>
<evidence type="ECO:0000313" key="3">
    <source>
        <dbReference type="EMBL" id="NWH59973.1"/>
    </source>
</evidence>
<dbReference type="PANTHER" id="PTHR43107:SF10">
    <property type="entry name" value="LONG-CHAIN FATTY ACID TRANSPORT PROTEIN 6"/>
    <property type="match status" value="1"/>
</dbReference>
<dbReference type="SUPFAM" id="SSF56801">
    <property type="entry name" value="Acetyl-CoA synthetase-like"/>
    <property type="match status" value="1"/>
</dbReference>
<dbReference type="GO" id="GO:0005324">
    <property type="term" value="F:long-chain fatty acid transmembrane transporter activity"/>
    <property type="evidence" value="ECO:0007669"/>
    <property type="project" value="TreeGrafter"/>
</dbReference>
<dbReference type="OrthoDB" id="288590at2759"/>
<name>A0A7K4J3S4_GEOCA</name>